<keyword evidence="8" id="KW-0408">Iron</keyword>
<evidence type="ECO:0000256" key="14">
    <source>
        <dbReference type="PROSITE-ProRule" id="PRU01360"/>
    </source>
</evidence>
<dbReference type="PANTHER" id="PTHR32552:SF68">
    <property type="entry name" value="FERRICHROME OUTER MEMBRANE TRANSPORTER_PHAGE RECEPTOR"/>
    <property type="match status" value="1"/>
</dbReference>
<evidence type="ECO:0000259" key="17">
    <source>
        <dbReference type="SMART" id="SM00965"/>
    </source>
</evidence>
<dbReference type="PhylomeDB" id="Q2RW09"/>
<feature type="domain" description="Secretin/TonB short N-terminal" evidence="17">
    <location>
        <begin position="65"/>
        <end position="116"/>
    </location>
</feature>
<keyword evidence="12 18" id="KW-0675">Receptor</keyword>
<dbReference type="InterPro" id="IPR011662">
    <property type="entry name" value="Secretin/TonB_short_N"/>
</dbReference>
<keyword evidence="5" id="KW-0410">Iron transport</keyword>
<dbReference type="Pfam" id="PF07715">
    <property type="entry name" value="Plug"/>
    <property type="match status" value="1"/>
</dbReference>
<evidence type="ECO:0000256" key="6">
    <source>
        <dbReference type="ARBA" id="ARBA00022692"/>
    </source>
</evidence>
<comment type="subcellular location">
    <subcellularLocation>
        <location evidence="1 14">Cell outer membrane</location>
        <topology evidence="1 14">Multi-pass membrane protein</topology>
    </subcellularLocation>
</comment>
<accession>Q2RW09</accession>
<evidence type="ECO:0000256" key="10">
    <source>
        <dbReference type="ARBA" id="ARBA00023077"/>
    </source>
</evidence>
<dbReference type="GO" id="GO:0015891">
    <property type="term" value="P:siderophore transport"/>
    <property type="evidence" value="ECO:0007669"/>
    <property type="project" value="InterPro"/>
</dbReference>
<dbReference type="InterPro" id="IPR000531">
    <property type="entry name" value="Beta-barrel_TonB"/>
</dbReference>
<evidence type="ECO:0000256" key="1">
    <source>
        <dbReference type="ARBA" id="ARBA00004571"/>
    </source>
</evidence>
<dbReference type="EMBL" id="CP000230">
    <property type="protein sequence ID" value="ABC21686.1"/>
    <property type="molecule type" value="Genomic_DNA"/>
</dbReference>
<keyword evidence="3 14" id="KW-0813">Transport</keyword>
<dbReference type="HOGENOM" id="CLU_008287_9_0_5"/>
<dbReference type="Gene3D" id="3.55.50.30">
    <property type="match status" value="1"/>
</dbReference>
<dbReference type="InterPro" id="IPR037066">
    <property type="entry name" value="Plug_dom_sf"/>
</dbReference>
<evidence type="ECO:0000313" key="18">
    <source>
        <dbReference type="EMBL" id="ABC21686.1"/>
    </source>
</evidence>
<gene>
    <name evidence="18" type="ordered locus">Rru_A0885</name>
</gene>
<dbReference type="GO" id="GO:0015344">
    <property type="term" value="F:siderophore uptake transmembrane transporter activity"/>
    <property type="evidence" value="ECO:0007669"/>
    <property type="project" value="TreeGrafter"/>
</dbReference>
<evidence type="ECO:0000256" key="15">
    <source>
        <dbReference type="RuleBase" id="RU003357"/>
    </source>
</evidence>
<keyword evidence="10 15" id="KW-0798">TonB box</keyword>
<keyword evidence="7 16" id="KW-0732">Signal</keyword>
<evidence type="ECO:0000256" key="8">
    <source>
        <dbReference type="ARBA" id="ARBA00023004"/>
    </source>
</evidence>
<dbReference type="eggNOG" id="COG4773">
    <property type="taxonomic scope" value="Bacteria"/>
</dbReference>
<dbReference type="CDD" id="cd01347">
    <property type="entry name" value="ligand_gated_channel"/>
    <property type="match status" value="1"/>
</dbReference>
<dbReference type="KEGG" id="rru:Rru_A0885"/>
<evidence type="ECO:0000256" key="16">
    <source>
        <dbReference type="SAM" id="SignalP"/>
    </source>
</evidence>
<evidence type="ECO:0000256" key="12">
    <source>
        <dbReference type="ARBA" id="ARBA00023170"/>
    </source>
</evidence>
<evidence type="ECO:0000256" key="2">
    <source>
        <dbReference type="ARBA" id="ARBA00009810"/>
    </source>
</evidence>
<dbReference type="PATRIC" id="fig|269796.9.peg.941"/>
<keyword evidence="6 14" id="KW-0812">Transmembrane</keyword>
<evidence type="ECO:0000256" key="7">
    <source>
        <dbReference type="ARBA" id="ARBA00022729"/>
    </source>
</evidence>
<dbReference type="PROSITE" id="PS52016">
    <property type="entry name" value="TONB_DEPENDENT_REC_3"/>
    <property type="match status" value="1"/>
</dbReference>
<dbReference type="Pfam" id="PF00593">
    <property type="entry name" value="TonB_dep_Rec_b-barrel"/>
    <property type="match status" value="1"/>
</dbReference>
<keyword evidence="11 14" id="KW-0472">Membrane</keyword>
<evidence type="ECO:0000256" key="11">
    <source>
        <dbReference type="ARBA" id="ARBA00023136"/>
    </source>
</evidence>
<dbReference type="SUPFAM" id="SSF56935">
    <property type="entry name" value="Porins"/>
    <property type="match status" value="1"/>
</dbReference>
<organism evidence="18 19">
    <name type="scientific">Rhodospirillum rubrum (strain ATCC 11170 / ATH 1.1.1 / DSM 467 / LMG 4362 / NCIMB 8255 / S1)</name>
    <dbReference type="NCBI Taxonomy" id="269796"/>
    <lineage>
        <taxon>Bacteria</taxon>
        <taxon>Pseudomonadati</taxon>
        <taxon>Pseudomonadota</taxon>
        <taxon>Alphaproteobacteria</taxon>
        <taxon>Rhodospirillales</taxon>
        <taxon>Rhodospirillaceae</taxon>
        <taxon>Rhodospirillum</taxon>
    </lineage>
</organism>
<evidence type="ECO:0000256" key="5">
    <source>
        <dbReference type="ARBA" id="ARBA00022496"/>
    </source>
</evidence>
<feature type="signal peptide" evidence="16">
    <location>
        <begin position="1"/>
        <end position="27"/>
    </location>
</feature>
<dbReference type="InterPro" id="IPR039426">
    <property type="entry name" value="TonB-dep_rcpt-like"/>
</dbReference>
<feature type="chain" id="PRO_5004215062" evidence="16">
    <location>
        <begin position="28"/>
        <end position="794"/>
    </location>
</feature>
<dbReference type="SMART" id="SM00965">
    <property type="entry name" value="STN"/>
    <property type="match status" value="1"/>
</dbReference>
<evidence type="ECO:0000313" key="19">
    <source>
        <dbReference type="Proteomes" id="UP000001929"/>
    </source>
</evidence>
<dbReference type="FunFam" id="2.170.130.10:FF:000001">
    <property type="entry name" value="Catecholate siderophore TonB-dependent receptor"/>
    <property type="match status" value="1"/>
</dbReference>
<name>Q2RW09_RHORT</name>
<dbReference type="Pfam" id="PF07660">
    <property type="entry name" value="STN"/>
    <property type="match status" value="1"/>
</dbReference>
<reference evidence="18 19" key="1">
    <citation type="journal article" date="2011" name="Stand. Genomic Sci.">
        <title>Complete genome sequence of Rhodospirillum rubrum type strain (S1).</title>
        <authorList>
            <person name="Munk A.C."/>
            <person name="Copeland A."/>
            <person name="Lucas S."/>
            <person name="Lapidus A."/>
            <person name="Del Rio T.G."/>
            <person name="Barry K."/>
            <person name="Detter J.C."/>
            <person name="Hammon N."/>
            <person name="Israni S."/>
            <person name="Pitluck S."/>
            <person name="Brettin T."/>
            <person name="Bruce D."/>
            <person name="Han C."/>
            <person name="Tapia R."/>
            <person name="Gilna P."/>
            <person name="Schmutz J."/>
            <person name="Larimer F."/>
            <person name="Land M."/>
            <person name="Kyrpides N.C."/>
            <person name="Mavromatis K."/>
            <person name="Richardson P."/>
            <person name="Rohde M."/>
            <person name="Goker M."/>
            <person name="Klenk H.P."/>
            <person name="Zhang Y."/>
            <person name="Roberts G.P."/>
            <person name="Reslewic S."/>
            <person name="Schwartz D.C."/>
        </authorList>
    </citation>
    <scope>NUCLEOTIDE SEQUENCE [LARGE SCALE GENOMIC DNA]</scope>
    <source>
        <strain evidence="19">ATCC 11170 / ATH 1.1.1 / DSM 467 / LMG 4362 / NCIMB 8255 / S1</strain>
    </source>
</reference>
<evidence type="ECO:0000256" key="4">
    <source>
        <dbReference type="ARBA" id="ARBA00022452"/>
    </source>
</evidence>
<dbReference type="InterPro" id="IPR012910">
    <property type="entry name" value="Plug_dom"/>
</dbReference>
<dbReference type="NCBIfam" id="TIGR01783">
    <property type="entry name" value="TonB-siderophor"/>
    <property type="match status" value="1"/>
</dbReference>
<evidence type="ECO:0000256" key="9">
    <source>
        <dbReference type="ARBA" id="ARBA00023065"/>
    </source>
</evidence>
<dbReference type="Gene3D" id="2.40.170.20">
    <property type="entry name" value="TonB-dependent receptor, beta-barrel domain"/>
    <property type="match status" value="1"/>
</dbReference>
<dbReference type="STRING" id="269796.Rru_A0885"/>
<dbReference type="AlphaFoldDB" id="Q2RW09"/>
<proteinExistence type="inferred from homology"/>
<keyword evidence="13 14" id="KW-0998">Cell outer membrane</keyword>
<dbReference type="Proteomes" id="UP000001929">
    <property type="component" value="Chromosome"/>
</dbReference>
<protein>
    <submittedName>
        <fullName evidence="18">TonB-dependent siderophore receptor</fullName>
    </submittedName>
</protein>
<evidence type="ECO:0000256" key="13">
    <source>
        <dbReference type="ARBA" id="ARBA00023237"/>
    </source>
</evidence>
<dbReference type="GO" id="GO:0038023">
    <property type="term" value="F:signaling receptor activity"/>
    <property type="evidence" value="ECO:0007669"/>
    <property type="project" value="InterPro"/>
</dbReference>
<dbReference type="InterPro" id="IPR010105">
    <property type="entry name" value="TonB_sidphr_rcpt"/>
</dbReference>
<dbReference type="EnsemblBacteria" id="ABC21686">
    <property type="protein sequence ID" value="ABC21686"/>
    <property type="gene ID" value="Rru_A0885"/>
</dbReference>
<dbReference type="PANTHER" id="PTHR32552">
    <property type="entry name" value="FERRICHROME IRON RECEPTOR-RELATED"/>
    <property type="match status" value="1"/>
</dbReference>
<sequence length="794" mass="85775">MQGIIRGVLMAGTALVALPVLGGPVQAADQPAGRQGAEVSEGVAFKIAAQSLDGAVVAFGRQSGWQVSVDPPILAGKSTPGVSGRMTPEAALAQLLSGTGVTWRRTDAKTVVLSKAEVDGVVTLDPLRVEGRAESAYGPVGGYVAKRSATATKTDTAILDTPQSITVVGAEEMETRNVQTLEDAIKYTPGVALSYGATGDTRSSWYQMRGFPVTTTFYRDGMKVSGQSWQKIDSYLLERVEILRGPASVLYGQNEPGGLVNAVSKRPQDTQQGEATIEYGSFDWKRAEGDITGPLDDEGHWLYRFSAALQDSDGLNGIDHDRNDRKVFAPSLTWTPRDETFVTLSAVYQEDDSRGWWPRQSYRSAAGTVDPSTYLGEPDYDSYHQEQNHLTLQAEHAVDESLKVNLSARYSKVNLTYHQTWPGAIEEGGTTIDRGNYAYKQDASVYTVDAHVQKKLSLFSTHHTLLGGIDYLNQDRDELFGMASDNGISLINPVYGTYNVAKADSFSKGDVRSAGLYAQDQIEIGEHWVFQLGGRQDLAGWAGASDYESTFTGRLGVAYKTDFGLVPYASYAESFEPQSGSGWGGARFEPTTGRQYEVGVKYEPPGTNIMATVAVFDLVKQNVLTTDPDPTHLCEGSRCSVQTGEVTSQGVEVGLTMGLAAGLNAVAAYTYNPIEVTKSTIAGEVGRQQAATPIHTASLWADYTVQNGPLAGLGLGGGLRFIGKTTSSADDLSTGPQIIDEAMVRYAVKDWKMSMNVKNILDRDIEYSCNNQAHGRVCYLNEPLTITARLTRSF</sequence>
<dbReference type="InterPro" id="IPR036942">
    <property type="entry name" value="Beta-barrel_TonB_sf"/>
</dbReference>
<dbReference type="Gene3D" id="2.170.130.10">
    <property type="entry name" value="TonB-dependent receptor, plug domain"/>
    <property type="match status" value="1"/>
</dbReference>
<dbReference type="GO" id="GO:0009279">
    <property type="term" value="C:cell outer membrane"/>
    <property type="evidence" value="ECO:0007669"/>
    <property type="project" value="UniProtKB-SubCell"/>
</dbReference>
<comment type="similarity">
    <text evidence="2 14 15">Belongs to the TonB-dependent receptor family.</text>
</comment>
<keyword evidence="4 14" id="KW-1134">Transmembrane beta strand</keyword>
<keyword evidence="19" id="KW-1185">Reference proteome</keyword>
<evidence type="ECO:0000256" key="3">
    <source>
        <dbReference type="ARBA" id="ARBA00022448"/>
    </source>
</evidence>
<keyword evidence="9" id="KW-0406">Ion transport</keyword>